<feature type="compositionally biased region" description="Low complexity" evidence="1">
    <location>
        <begin position="84"/>
        <end position="98"/>
    </location>
</feature>
<accession>A0A921RCG4</accession>
<sequence>MGTKRPTRPAKKKVYKKMACMMDVTAVNLIAVPTVPTTRRRAQEPRRGRHLPSSTSPARATRSSRPGTPPPPPRASPRRPPASCPSSWPARAARARALPPRRRASAAAAPCRPGRRRGCLRSRASWRRWR</sequence>
<evidence type="ECO:0000313" key="3">
    <source>
        <dbReference type="Proteomes" id="UP000807115"/>
    </source>
</evidence>
<name>A0A921RCG4_SORBI</name>
<feature type="compositionally biased region" description="Basic residues" evidence="1">
    <location>
        <begin position="113"/>
        <end position="130"/>
    </location>
</feature>
<feature type="compositionally biased region" description="Pro residues" evidence="1">
    <location>
        <begin position="67"/>
        <end position="83"/>
    </location>
</feature>
<evidence type="ECO:0000313" key="2">
    <source>
        <dbReference type="EMBL" id="KAG0536460.1"/>
    </source>
</evidence>
<gene>
    <name evidence="2" type="ORF">BDA96_03G065500</name>
</gene>
<feature type="compositionally biased region" description="Low complexity" evidence="1">
    <location>
        <begin position="52"/>
        <end position="66"/>
    </location>
</feature>
<comment type="caution">
    <text evidence="2">The sequence shown here is derived from an EMBL/GenBank/DDBJ whole genome shotgun (WGS) entry which is preliminary data.</text>
</comment>
<reference evidence="2" key="1">
    <citation type="journal article" date="2019" name="BMC Genomics">
        <title>A new reference genome for Sorghum bicolor reveals high levels of sequence similarity between sweet and grain genotypes: implications for the genetics of sugar metabolism.</title>
        <authorList>
            <person name="Cooper E.A."/>
            <person name="Brenton Z.W."/>
            <person name="Flinn B.S."/>
            <person name="Jenkins J."/>
            <person name="Shu S."/>
            <person name="Flowers D."/>
            <person name="Luo F."/>
            <person name="Wang Y."/>
            <person name="Xia P."/>
            <person name="Barry K."/>
            <person name="Daum C."/>
            <person name="Lipzen A."/>
            <person name="Yoshinaga Y."/>
            <person name="Schmutz J."/>
            <person name="Saski C."/>
            <person name="Vermerris W."/>
            <person name="Kresovich S."/>
        </authorList>
    </citation>
    <scope>NUCLEOTIDE SEQUENCE</scope>
</reference>
<dbReference type="EMBL" id="CM027682">
    <property type="protein sequence ID" value="KAG0536460.1"/>
    <property type="molecule type" value="Genomic_DNA"/>
</dbReference>
<proteinExistence type="predicted"/>
<dbReference type="Proteomes" id="UP000807115">
    <property type="component" value="Chromosome 3"/>
</dbReference>
<organism evidence="2 3">
    <name type="scientific">Sorghum bicolor</name>
    <name type="common">Sorghum</name>
    <name type="synonym">Sorghum vulgare</name>
    <dbReference type="NCBI Taxonomy" id="4558"/>
    <lineage>
        <taxon>Eukaryota</taxon>
        <taxon>Viridiplantae</taxon>
        <taxon>Streptophyta</taxon>
        <taxon>Embryophyta</taxon>
        <taxon>Tracheophyta</taxon>
        <taxon>Spermatophyta</taxon>
        <taxon>Magnoliopsida</taxon>
        <taxon>Liliopsida</taxon>
        <taxon>Poales</taxon>
        <taxon>Poaceae</taxon>
        <taxon>PACMAD clade</taxon>
        <taxon>Panicoideae</taxon>
        <taxon>Andropogonodae</taxon>
        <taxon>Andropogoneae</taxon>
        <taxon>Sorghinae</taxon>
        <taxon>Sorghum</taxon>
    </lineage>
</organism>
<dbReference type="AlphaFoldDB" id="A0A921RCG4"/>
<evidence type="ECO:0000256" key="1">
    <source>
        <dbReference type="SAM" id="MobiDB-lite"/>
    </source>
</evidence>
<protein>
    <submittedName>
        <fullName evidence="2">Uncharacterized protein</fullName>
    </submittedName>
</protein>
<reference evidence="2" key="2">
    <citation type="submission" date="2020-10" db="EMBL/GenBank/DDBJ databases">
        <authorList>
            <person name="Cooper E.A."/>
            <person name="Brenton Z.W."/>
            <person name="Flinn B.S."/>
            <person name="Jenkins J."/>
            <person name="Shu S."/>
            <person name="Flowers D."/>
            <person name="Luo F."/>
            <person name="Wang Y."/>
            <person name="Xia P."/>
            <person name="Barry K."/>
            <person name="Daum C."/>
            <person name="Lipzen A."/>
            <person name="Yoshinaga Y."/>
            <person name="Schmutz J."/>
            <person name="Saski C."/>
            <person name="Vermerris W."/>
            <person name="Kresovich S."/>
        </authorList>
    </citation>
    <scope>NUCLEOTIDE SEQUENCE</scope>
</reference>
<feature type="region of interest" description="Disordered" evidence="1">
    <location>
        <begin position="33"/>
        <end position="130"/>
    </location>
</feature>